<dbReference type="InterPro" id="IPR050900">
    <property type="entry name" value="Transposase_IS3/IS150/IS904"/>
</dbReference>
<reference evidence="4" key="1">
    <citation type="journal article" date="2019" name="Int. J. Syst. Evol. Microbiol.">
        <title>The Global Catalogue of Microorganisms (GCM) 10K type strain sequencing project: providing services to taxonomists for standard genome sequencing and annotation.</title>
        <authorList>
            <consortium name="The Broad Institute Genomics Platform"/>
            <consortium name="The Broad Institute Genome Sequencing Center for Infectious Disease"/>
            <person name="Wu L."/>
            <person name="Ma J."/>
        </authorList>
    </citation>
    <scope>NUCLEOTIDE SEQUENCE [LARGE SCALE GENOMIC DNA]</scope>
    <source>
        <strain evidence="4">JCM 12763</strain>
    </source>
</reference>
<name>A0ABW1MBW3_9ACTN</name>
<dbReference type="EMBL" id="JBHSPT010000137">
    <property type="protein sequence ID" value="MFC6060797.1"/>
    <property type="molecule type" value="Genomic_DNA"/>
</dbReference>
<dbReference type="SUPFAM" id="SSF53098">
    <property type="entry name" value="Ribonuclease H-like"/>
    <property type="match status" value="1"/>
</dbReference>
<evidence type="ECO:0000313" key="3">
    <source>
        <dbReference type="EMBL" id="MFC6060797.1"/>
    </source>
</evidence>
<dbReference type="InterPro" id="IPR001584">
    <property type="entry name" value="Integrase_cat-core"/>
</dbReference>
<evidence type="ECO:0000259" key="2">
    <source>
        <dbReference type="PROSITE" id="PS50994"/>
    </source>
</evidence>
<protein>
    <submittedName>
        <fullName evidence="3">DDE-type integrase/transposase/recombinase</fullName>
    </submittedName>
</protein>
<accession>A0ABW1MBW3</accession>
<organism evidence="3 4">
    <name type="scientific">Streptomyces pratens</name>
    <dbReference type="NCBI Taxonomy" id="887456"/>
    <lineage>
        <taxon>Bacteria</taxon>
        <taxon>Bacillati</taxon>
        <taxon>Actinomycetota</taxon>
        <taxon>Actinomycetes</taxon>
        <taxon>Kitasatosporales</taxon>
        <taxon>Streptomycetaceae</taxon>
        <taxon>Streptomyces</taxon>
    </lineage>
</organism>
<keyword evidence="4" id="KW-1185">Reference proteome</keyword>
<sequence length="114" mass="12106">MPAHGQEGPSKRRGLTKADTKAAPSPDLAGRDFAAAEPGTKLVSDITYLPTLAGWWRLATIIDLATREVIGCAMADHHRAELVVGALQMAAGRGALKGNRIAHSDRGSEYTSRE</sequence>
<evidence type="ECO:0000313" key="4">
    <source>
        <dbReference type="Proteomes" id="UP001596242"/>
    </source>
</evidence>
<comment type="caution">
    <text evidence="3">The sequence shown here is derived from an EMBL/GenBank/DDBJ whole genome shotgun (WGS) entry which is preliminary data.</text>
</comment>
<dbReference type="Pfam" id="PF00665">
    <property type="entry name" value="rve"/>
    <property type="match status" value="1"/>
</dbReference>
<feature type="region of interest" description="Disordered" evidence="1">
    <location>
        <begin position="1"/>
        <end position="33"/>
    </location>
</feature>
<dbReference type="Proteomes" id="UP001596242">
    <property type="component" value="Unassembled WGS sequence"/>
</dbReference>
<dbReference type="Gene3D" id="3.30.420.10">
    <property type="entry name" value="Ribonuclease H-like superfamily/Ribonuclease H"/>
    <property type="match status" value="1"/>
</dbReference>
<dbReference type="RefSeq" id="WP_386407447.1">
    <property type="nucleotide sequence ID" value="NZ_JBHSPT010000137.1"/>
</dbReference>
<dbReference type="PROSITE" id="PS50994">
    <property type="entry name" value="INTEGRASE"/>
    <property type="match status" value="1"/>
</dbReference>
<dbReference type="PANTHER" id="PTHR46889:SF4">
    <property type="entry name" value="TRANSPOSASE INSO FOR INSERTION SEQUENCE ELEMENT IS911B-RELATED"/>
    <property type="match status" value="1"/>
</dbReference>
<gene>
    <name evidence="3" type="ORF">ACFP50_37010</name>
</gene>
<feature type="domain" description="Integrase catalytic" evidence="2">
    <location>
        <begin position="34"/>
        <end position="114"/>
    </location>
</feature>
<proteinExistence type="predicted"/>
<dbReference type="InterPro" id="IPR012337">
    <property type="entry name" value="RNaseH-like_sf"/>
</dbReference>
<evidence type="ECO:0000256" key="1">
    <source>
        <dbReference type="SAM" id="MobiDB-lite"/>
    </source>
</evidence>
<dbReference type="InterPro" id="IPR036397">
    <property type="entry name" value="RNaseH_sf"/>
</dbReference>
<dbReference type="PANTHER" id="PTHR46889">
    <property type="entry name" value="TRANSPOSASE INSF FOR INSERTION SEQUENCE IS3B-RELATED"/>
    <property type="match status" value="1"/>
</dbReference>